<gene>
    <name evidence="2" type="ORF">Q9295_17825</name>
</gene>
<evidence type="ECO:0000256" key="1">
    <source>
        <dbReference type="SAM" id="Phobius"/>
    </source>
</evidence>
<dbReference type="Proteomes" id="UP001239680">
    <property type="component" value="Unassembled WGS sequence"/>
</dbReference>
<evidence type="ECO:0000313" key="3">
    <source>
        <dbReference type="Proteomes" id="UP001239680"/>
    </source>
</evidence>
<accession>A0ABU0W2M9</accession>
<dbReference type="RefSeq" id="WP_306681933.1">
    <property type="nucleotide sequence ID" value="NZ_JAVDBT010000034.1"/>
</dbReference>
<reference evidence="2 3" key="1">
    <citation type="submission" date="2023-08" db="EMBL/GenBank/DDBJ databases">
        <title>Characterization of two Paracoccaceae strains isolated from Phycosphere and proposal of Xinfangfangia lacusdiani sp. nov.</title>
        <authorList>
            <person name="Deng Y."/>
            <person name="Zhang Y.Q."/>
        </authorList>
    </citation>
    <scope>NUCLEOTIDE SEQUENCE [LARGE SCALE GENOMIC DNA]</scope>
    <source>
        <strain evidence="2 3">CPCC 101601</strain>
    </source>
</reference>
<dbReference type="EMBL" id="JAVDBT010000034">
    <property type="protein sequence ID" value="MDQ2068222.1"/>
    <property type="molecule type" value="Genomic_DNA"/>
</dbReference>
<comment type="caution">
    <text evidence="2">The sequence shown here is derived from an EMBL/GenBank/DDBJ whole genome shotgun (WGS) entry which is preliminary data.</text>
</comment>
<sequence length="187" mass="20440">MSIKDPIQAFVDEITLLRNELADLKRTSLSKDEAAAINKTILTGVERMSQVGPVVQKVIQHDLAKTALDVRAHAVEAAQSAAREAIEKSHAESLKAAKSLSQAAGEARRQAWRYFGGFWVWLTSVGATGALLGALMMFWLQGRADAHKFGDYPNIYCRSAGGEIAQNTDGRRFCGIWIDPPAQQAEE</sequence>
<evidence type="ECO:0000313" key="2">
    <source>
        <dbReference type="EMBL" id="MDQ2068222.1"/>
    </source>
</evidence>
<evidence type="ECO:0008006" key="4">
    <source>
        <dbReference type="Google" id="ProtNLM"/>
    </source>
</evidence>
<organism evidence="2 3">
    <name type="scientific">Pseudogemmobacter lacusdianii</name>
    <dbReference type="NCBI Taxonomy" id="3069608"/>
    <lineage>
        <taxon>Bacteria</taxon>
        <taxon>Pseudomonadati</taxon>
        <taxon>Pseudomonadota</taxon>
        <taxon>Alphaproteobacteria</taxon>
        <taxon>Rhodobacterales</taxon>
        <taxon>Paracoccaceae</taxon>
        <taxon>Pseudogemmobacter</taxon>
    </lineage>
</organism>
<feature type="transmembrane region" description="Helical" evidence="1">
    <location>
        <begin position="118"/>
        <end position="140"/>
    </location>
</feature>
<keyword evidence="3" id="KW-1185">Reference proteome</keyword>
<keyword evidence="1" id="KW-0812">Transmembrane</keyword>
<keyword evidence="1" id="KW-0472">Membrane</keyword>
<name>A0ABU0W2M9_9RHOB</name>
<keyword evidence="1" id="KW-1133">Transmembrane helix</keyword>
<protein>
    <recommendedName>
        <fullName evidence="4">Mobilization protein MobX</fullName>
    </recommendedName>
</protein>
<proteinExistence type="predicted"/>